<accession>A0A291B893</accession>
<sequence>MSQLETIDEHVLNVLTTNPVDANKMVRLLNKRKQCLASIAVLPELPEKITWSIALKRTKQIVILIKEHRDNAAAQANRIITGHRSVQVYKKFE</sequence>
<proteinExistence type="predicted"/>
<gene>
    <name evidence="1" type="ORF">BTN50_0694</name>
</gene>
<evidence type="ECO:0000313" key="1">
    <source>
        <dbReference type="EMBL" id="ATF09210.1"/>
    </source>
</evidence>
<dbReference type="AlphaFoldDB" id="A0A291B893"/>
<organism evidence="1 2">
    <name type="scientific">Candidatus Enterovibrio altilux</name>
    <dbReference type="NCBI Taxonomy" id="1927128"/>
    <lineage>
        <taxon>Bacteria</taxon>
        <taxon>Pseudomonadati</taxon>
        <taxon>Pseudomonadota</taxon>
        <taxon>Gammaproteobacteria</taxon>
        <taxon>Vibrionales</taxon>
        <taxon>Vibrionaceae</taxon>
        <taxon>Enterovibrio</taxon>
    </lineage>
</organism>
<name>A0A291B893_9GAMM</name>
<dbReference type="EMBL" id="CP020660">
    <property type="protein sequence ID" value="ATF09210.1"/>
    <property type="molecule type" value="Genomic_DNA"/>
</dbReference>
<dbReference type="KEGG" id="elux:BTN50_0694"/>
<keyword evidence="2" id="KW-1185">Reference proteome</keyword>
<reference evidence="2" key="1">
    <citation type="submission" date="2017-04" db="EMBL/GenBank/DDBJ databases">
        <title>Genome evolution of the luminous symbionts of deep sea anglerfish.</title>
        <authorList>
            <person name="Hendry T.A."/>
        </authorList>
    </citation>
    <scope>NUCLEOTIDE SEQUENCE [LARGE SCALE GENOMIC DNA]</scope>
</reference>
<evidence type="ECO:0000313" key="2">
    <source>
        <dbReference type="Proteomes" id="UP000218160"/>
    </source>
</evidence>
<protein>
    <submittedName>
        <fullName evidence="1">Uncharacterized protein</fullName>
    </submittedName>
</protein>
<dbReference type="Proteomes" id="UP000218160">
    <property type="component" value="Chromosome 1"/>
</dbReference>